<dbReference type="AlphaFoldDB" id="A0A0C3S8N4"/>
<evidence type="ECO:0000313" key="1">
    <source>
        <dbReference type="EMBL" id="KIP05490.1"/>
    </source>
</evidence>
<dbReference type="OrthoDB" id="2104739at2759"/>
<organism evidence="1 2">
    <name type="scientific">Phlebiopsis gigantea (strain 11061_1 CR5-6)</name>
    <name type="common">White-rot fungus</name>
    <name type="synonym">Peniophora gigantea</name>
    <dbReference type="NCBI Taxonomy" id="745531"/>
    <lineage>
        <taxon>Eukaryota</taxon>
        <taxon>Fungi</taxon>
        <taxon>Dikarya</taxon>
        <taxon>Basidiomycota</taxon>
        <taxon>Agaricomycotina</taxon>
        <taxon>Agaricomycetes</taxon>
        <taxon>Polyporales</taxon>
        <taxon>Phanerochaetaceae</taxon>
        <taxon>Phlebiopsis</taxon>
    </lineage>
</organism>
<dbReference type="EMBL" id="KN840542">
    <property type="protein sequence ID" value="KIP05490.1"/>
    <property type="molecule type" value="Genomic_DNA"/>
</dbReference>
<evidence type="ECO:0000313" key="2">
    <source>
        <dbReference type="Proteomes" id="UP000053257"/>
    </source>
</evidence>
<gene>
    <name evidence="1" type="ORF">PHLGIDRAFT_150078</name>
</gene>
<name>A0A0C3S8N4_PHLG1</name>
<keyword evidence="2" id="KW-1185">Reference proteome</keyword>
<dbReference type="Proteomes" id="UP000053257">
    <property type="component" value="Unassembled WGS sequence"/>
</dbReference>
<sequence>MFDTLRLWLEAIPDEENAYNIRCTEPYHFDGYGLPRRVQYSTATNLPLPSATYLRIHAPCCQIALVRGRRLSGPDSSRLGDATCSIRGWYFS</sequence>
<reference evidence="1 2" key="1">
    <citation type="journal article" date="2014" name="PLoS Genet.">
        <title>Analysis of the Phlebiopsis gigantea genome, transcriptome and secretome provides insight into its pioneer colonization strategies of wood.</title>
        <authorList>
            <person name="Hori C."/>
            <person name="Ishida T."/>
            <person name="Igarashi K."/>
            <person name="Samejima M."/>
            <person name="Suzuki H."/>
            <person name="Master E."/>
            <person name="Ferreira P."/>
            <person name="Ruiz-Duenas F.J."/>
            <person name="Held B."/>
            <person name="Canessa P."/>
            <person name="Larrondo L.F."/>
            <person name="Schmoll M."/>
            <person name="Druzhinina I.S."/>
            <person name="Kubicek C.P."/>
            <person name="Gaskell J.A."/>
            <person name="Kersten P."/>
            <person name="St John F."/>
            <person name="Glasner J."/>
            <person name="Sabat G."/>
            <person name="Splinter BonDurant S."/>
            <person name="Syed K."/>
            <person name="Yadav J."/>
            <person name="Mgbeahuruike A.C."/>
            <person name="Kovalchuk A."/>
            <person name="Asiegbu F.O."/>
            <person name="Lackner G."/>
            <person name="Hoffmeister D."/>
            <person name="Rencoret J."/>
            <person name="Gutierrez A."/>
            <person name="Sun H."/>
            <person name="Lindquist E."/>
            <person name="Barry K."/>
            <person name="Riley R."/>
            <person name="Grigoriev I.V."/>
            <person name="Henrissat B."/>
            <person name="Kues U."/>
            <person name="Berka R.M."/>
            <person name="Martinez A.T."/>
            <person name="Covert S.F."/>
            <person name="Blanchette R.A."/>
            <person name="Cullen D."/>
        </authorList>
    </citation>
    <scope>NUCLEOTIDE SEQUENCE [LARGE SCALE GENOMIC DNA]</scope>
    <source>
        <strain evidence="1 2">11061_1 CR5-6</strain>
    </source>
</reference>
<protein>
    <submittedName>
        <fullName evidence="1">Uncharacterized protein</fullName>
    </submittedName>
</protein>
<proteinExistence type="predicted"/>
<dbReference type="HOGENOM" id="CLU_2414045_0_0_1"/>
<accession>A0A0C3S8N4</accession>